<dbReference type="InterPro" id="IPR021109">
    <property type="entry name" value="Peptidase_aspartic_dom_sf"/>
</dbReference>
<accession>A0AAD9V628</accession>
<protein>
    <recommendedName>
        <fullName evidence="4">Peptidase aspartic putative domain-containing protein</fullName>
    </recommendedName>
</protein>
<organism evidence="2 3">
    <name type="scientific">Acropora cervicornis</name>
    <name type="common">Staghorn coral</name>
    <dbReference type="NCBI Taxonomy" id="6130"/>
    <lineage>
        <taxon>Eukaryota</taxon>
        <taxon>Metazoa</taxon>
        <taxon>Cnidaria</taxon>
        <taxon>Anthozoa</taxon>
        <taxon>Hexacorallia</taxon>
        <taxon>Scleractinia</taxon>
        <taxon>Astrocoeniina</taxon>
        <taxon>Acroporidae</taxon>
        <taxon>Acropora</taxon>
    </lineage>
</organism>
<reference evidence="2" key="2">
    <citation type="journal article" date="2023" name="Science">
        <title>Genomic signatures of disease resistance in endangered staghorn corals.</title>
        <authorList>
            <person name="Vollmer S.V."/>
            <person name="Selwyn J.D."/>
            <person name="Despard B.A."/>
            <person name="Roesel C.L."/>
        </authorList>
    </citation>
    <scope>NUCLEOTIDE SEQUENCE</scope>
    <source>
        <strain evidence="2">K2</strain>
    </source>
</reference>
<reference evidence="2" key="1">
    <citation type="journal article" date="2023" name="G3 (Bethesda)">
        <title>Whole genome assembly and annotation of the endangered Caribbean coral Acropora cervicornis.</title>
        <authorList>
            <person name="Selwyn J.D."/>
            <person name="Vollmer S.V."/>
        </authorList>
    </citation>
    <scope>NUCLEOTIDE SEQUENCE</scope>
    <source>
        <strain evidence="2">K2</strain>
    </source>
</reference>
<dbReference type="PANTHER" id="PTHR47331">
    <property type="entry name" value="PHD-TYPE DOMAIN-CONTAINING PROTEIN"/>
    <property type="match status" value="1"/>
</dbReference>
<dbReference type="PANTHER" id="PTHR47331:SF5">
    <property type="entry name" value="RIBONUCLEASE H"/>
    <property type="match status" value="1"/>
</dbReference>
<feature type="region of interest" description="Disordered" evidence="1">
    <location>
        <begin position="533"/>
        <end position="555"/>
    </location>
</feature>
<dbReference type="AlphaFoldDB" id="A0AAD9V628"/>
<feature type="compositionally biased region" description="Basic and acidic residues" evidence="1">
    <location>
        <begin position="576"/>
        <end position="586"/>
    </location>
</feature>
<dbReference type="EMBL" id="JARQWQ010000028">
    <property type="protein sequence ID" value="KAK2562636.1"/>
    <property type="molecule type" value="Genomic_DNA"/>
</dbReference>
<dbReference type="Pfam" id="PF13650">
    <property type="entry name" value="Asp_protease_2"/>
    <property type="match status" value="1"/>
</dbReference>
<gene>
    <name evidence="2" type="ORF">P5673_014326</name>
</gene>
<evidence type="ECO:0000313" key="2">
    <source>
        <dbReference type="EMBL" id="KAK2562636.1"/>
    </source>
</evidence>
<proteinExistence type="predicted"/>
<dbReference type="CDD" id="cd00303">
    <property type="entry name" value="retropepsin_like"/>
    <property type="match status" value="1"/>
</dbReference>
<keyword evidence="3" id="KW-1185">Reference proteome</keyword>
<evidence type="ECO:0000256" key="1">
    <source>
        <dbReference type="SAM" id="MobiDB-lite"/>
    </source>
</evidence>
<dbReference type="Proteomes" id="UP001249851">
    <property type="component" value="Unassembled WGS sequence"/>
</dbReference>
<name>A0AAD9V628_ACRCE</name>
<comment type="caution">
    <text evidence="2">The sequence shown here is derived from an EMBL/GenBank/DDBJ whole genome shotgun (WGS) entry which is preliminary data.</text>
</comment>
<sequence length="617" mass="70111">MEANQQLREKVKIDFPHCSEKFSTYQKAWNVTKSSVEHNALDVMAEAVTKMAEVLGSPKKTNQGLEKLSVPTWDGNRKTYATWKHEFRYWMIKYNQDDDDEQLRRIRKALPKNSFWSDQVKPSTSIEQVWKFLDMEFGDERKLMDTLLNKIINLRPVKRDSFSLSRYASRNQSFINNMEQNGCPVTSSSEAPFVINSGICCDNHANDSETSTDQKCPLGCEIRHLLSACPTYQMADVNRRWAIVKQNNRCRKCLRAHHTNIRKKPDGTTCNKCTRCHHCSLHNNATSMRESKHDPENVSASFTSQDACNYNIQGKRHVLTICPVQMVKIKDKDGNYIEVLAMLDSGSNTSFIWKNVAKKLGICGYKTYLTINLAGGQKKSEESELIDLAVSFTLEQSVQKSMQAYAINKPCSSPKTVSRTALENGTIDLLIGPDFTIAFNDVHVISGKSGEPIAKRNCFGWYVIGPFGGPVNQQSTRISSVDVGTVSVLEDMKKLLTQDLMGVRPTELCTCRDSDLQENKFIKSIAESTKIGDGRKQMVRKEKEPEQMRSCFGNGTYSQENMEDGSCTRNISWQRRTREESKDKNSKCSLRQTHSQIMPSCYQRGIRTSNLTTYNRP</sequence>
<evidence type="ECO:0000313" key="3">
    <source>
        <dbReference type="Proteomes" id="UP001249851"/>
    </source>
</evidence>
<feature type="compositionally biased region" description="Basic and acidic residues" evidence="1">
    <location>
        <begin position="533"/>
        <end position="547"/>
    </location>
</feature>
<dbReference type="Gene3D" id="2.40.70.10">
    <property type="entry name" value="Acid Proteases"/>
    <property type="match status" value="1"/>
</dbReference>
<feature type="region of interest" description="Disordered" evidence="1">
    <location>
        <begin position="569"/>
        <end position="590"/>
    </location>
</feature>
<evidence type="ECO:0008006" key="4">
    <source>
        <dbReference type="Google" id="ProtNLM"/>
    </source>
</evidence>